<evidence type="ECO:0000256" key="1">
    <source>
        <dbReference type="SAM" id="MobiDB-lite"/>
    </source>
</evidence>
<sequence length="93" mass="10469">MWQPGLSDHQLHQDSTPTLQRIGHFPRASLEALSEQRSIHQRHRPPSQTAIRQKDGEMMLIDGGSAYCMWNSGLCSSAKLCNDLLFLGRSHQA</sequence>
<feature type="region of interest" description="Disordered" evidence="1">
    <location>
        <begin position="1"/>
        <end position="23"/>
    </location>
</feature>
<proteinExistence type="predicted"/>
<gene>
    <name evidence="2" type="ORF">U9M48_001749</name>
</gene>
<dbReference type="Proteomes" id="UP001341281">
    <property type="component" value="Chromosome 01"/>
</dbReference>
<dbReference type="EMBL" id="CP144745">
    <property type="protein sequence ID" value="WVZ50503.1"/>
    <property type="molecule type" value="Genomic_DNA"/>
</dbReference>
<dbReference type="AlphaFoldDB" id="A0AAQ3PMJ1"/>
<protein>
    <submittedName>
        <fullName evidence="2">Uncharacterized protein</fullName>
    </submittedName>
</protein>
<evidence type="ECO:0000313" key="2">
    <source>
        <dbReference type="EMBL" id="WVZ50503.1"/>
    </source>
</evidence>
<reference evidence="2 3" key="1">
    <citation type="submission" date="2024-02" db="EMBL/GenBank/DDBJ databases">
        <title>High-quality chromosome-scale genome assembly of Pensacola bahiagrass (Paspalum notatum Flugge var. saurae).</title>
        <authorList>
            <person name="Vega J.M."/>
            <person name="Podio M."/>
            <person name="Orjuela J."/>
            <person name="Siena L.A."/>
            <person name="Pessino S.C."/>
            <person name="Combes M.C."/>
            <person name="Mariac C."/>
            <person name="Albertini E."/>
            <person name="Pupilli F."/>
            <person name="Ortiz J.P.A."/>
            <person name="Leblanc O."/>
        </authorList>
    </citation>
    <scope>NUCLEOTIDE SEQUENCE [LARGE SCALE GENOMIC DNA]</scope>
    <source>
        <strain evidence="2">R1</strain>
        <tissue evidence="2">Leaf</tissue>
    </source>
</reference>
<accession>A0AAQ3PMJ1</accession>
<organism evidence="2 3">
    <name type="scientific">Paspalum notatum var. saurae</name>
    <dbReference type="NCBI Taxonomy" id="547442"/>
    <lineage>
        <taxon>Eukaryota</taxon>
        <taxon>Viridiplantae</taxon>
        <taxon>Streptophyta</taxon>
        <taxon>Embryophyta</taxon>
        <taxon>Tracheophyta</taxon>
        <taxon>Spermatophyta</taxon>
        <taxon>Magnoliopsida</taxon>
        <taxon>Liliopsida</taxon>
        <taxon>Poales</taxon>
        <taxon>Poaceae</taxon>
        <taxon>PACMAD clade</taxon>
        <taxon>Panicoideae</taxon>
        <taxon>Andropogonodae</taxon>
        <taxon>Paspaleae</taxon>
        <taxon>Paspalinae</taxon>
        <taxon>Paspalum</taxon>
    </lineage>
</organism>
<evidence type="ECO:0000313" key="3">
    <source>
        <dbReference type="Proteomes" id="UP001341281"/>
    </source>
</evidence>
<name>A0AAQ3PMJ1_PASNO</name>
<keyword evidence="3" id="KW-1185">Reference proteome</keyword>